<keyword evidence="7" id="KW-1185">Reference proteome</keyword>
<reference evidence="6 7" key="1">
    <citation type="journal article" date="2019" name="Int. J. Syst. Evol. Microbiol.">
        <title>The Global Catalogue of Microorganisms (GCM) 10K type strain sequencing project: providing services to taxonomists for standard genome sequencing and annotation.</title>
        <authorList>
            <consortium name="The Broad Institute Genomics Platform"/>
            <consortium name="The Broad Institute Genome Sequencing Center for Infectious Disease"/>
            <person name="Wu L."/>
            <person name="Ma J."/>
        </authorList>
    </citation>
    <scope>NUCLEOTIDE SEQUENCE [LARGE SCALE GENOMIC DNA]</scope>
    <source>
        <strain evidence="6 7">RDMS1</strain>
    </source>
</reference>
<dbReference type="GO" id="GO:0046872">
    <property type="term" value="F:metal ion binding"/>
    <property type="evidence" value="ECO:0007669"/>
    <property type="project" value="UniProtKB-KW"/>
</dbReference>
<name>A0ABD5YV42_9EURY</name>
<comment type="caution">
    <text evidence="6">The sequence shown here is derived from an EMBL/GenBank/DDBJ whole genome shotgun (WGS) entry which is preliminary data.</text>
</comment>
<proteinExistence type="predicted"/>
<dbReference type="GO" id="GO:0016787">
    <property type="term" value="F:hydrolase activity"/>
    <property type="evidence" value="ECO:0007669"/>
    <property type="project" value="UniProtKB-KW"/>
</dbReference>
<comment type="cofactor">
    <cofactor evidence="1">
        <name>Zn(2+)</name>
        <dbReference type="ChEBI" id="CHEBI:29105"/>
    </cofactor>
</comment>
<protein>
    <submittedName>
        <fullName evidence="6">Succinylglutamate desuccinylase/aspartoacylase family protein</fullName>
    </submittedName>
</protein>
<dbReference type="InterPro" id="IPR055438">
    <property type="entry name" value="AstE_AspA_cat"/>
</dbReference>
<evidence type="ECO:0000256" key="1">
    <source>
        <dbReference type="ARBA" id="ARBA00001947"/>
    </source>
</evidence>
<keyword evidence="3" id="KW-0378">Hydrolase</keyword>
<dbReference type="GeneID" id="76202647"/>
<dbReference type="Pfam" id="PF24827">
    <property type="entry name" value="AstE_AspA_cat"/>
    <property type="match status" value="1"/>
</dbReference>
<dbReference type="EMBL" id="JBHTAX010000006">
    <property type="protein sequence ID" value="MFC7193104.1"/>
    <property type="molecule type" value="Genomic_DNA"/>
</dbReference>
<accession>A0ABD5YV42</accession>
<dbReference type="InterPro" id="IPR050178">
    <property type="entry name" value="AspA/AstE_fam"/>
</dbReference>
<dbReference type="RefSeq" id="WP_264556808.1">
    <property type="nucleotide sequence ID" value="NZ_CP109982.1"/>
</dbReference>
<feature type="domain" description="Succinylglutamate desuccinylase/Aspartoacylase catalytic" evidence="5">
    <location>
        <begin position="11"/>
        <end position="90"/>
    </location>
</feature>
<gene>
    <name evidence="6" type="ORF">ACFQL7_27225</name>
</gene>
<sequence length="260" mass="28368">MRVEHIGEGEPELAILGAVHGDELCGVHAIEALLDEDPDVQKPVKCIIANEPAVEQHVRYIDTDLNRVFPGDPAAETYEPRLAYRLQAELEGCTTLSMHSTQSDGRPFAIVDETGELAETICPQLSVAAVVEAADEFPHALVHHVDVVEVECGLQGTEQAADNAEQLVWEFLAATGALSDRSEPSERALPVLSLKRLIPKPDGGSYEVHVENFDRVEKGAVVATVDGEEITATESCYPVLVSEHGYDQRFGYTAELIDQW</sequence>
<dbReference type="Proteomes" id="UP001596417">
    <property type="component" value="Unassembled WGS sequence"/>
</dbReference>
<evidence type="ECO:0000313" key="6">
    <source>
        <dbReference type="EMBL" id="MFC7193104.1"/>
    </source>
</evidence>
<keyword evidence="4" id="KW-0862">Zinc</keyword>
<dbReference type="PANTHER" id="PTHR15162">
    <property type="entry name" value="ASPARTOACYLASE"/>
    <property type="match status" value="1"/>
</dbReference>
<evidence type="ECO:0000259" key="5">
    <source>
        <dbReference type="Pfam" id="PF24827"/>
    </source>
</evidence>
<dbReference type="AlphaFoldDB" id="A0ABD5YV42"/>
<evidence type="ECO:0000256" key="4">
    <source>
        <dbReference type="ARBA" id="ARBA00022833"/>
    </source>
</evidence>
<dbReference type="SUPFAM" id="SSF53187">
    <property type="entry name" value="Zn-dependent exopeptidases"/>
    <property type="match status" value="1"/>
</dbReference>
<dbReference type="PANTHER" id="PTHR15162:SF7">
    <property type="entry name" value="SUCCINYLGLUTAMATE DESUCCINYLASE"/>
    <property type="match status" value="1"/>
</dbReference>
<evidence type="ECO:0000256" key="3">
    <source>
        <dbReference type="ARBA" id="ARBA00022801"/>
    </source>
</evidence>
<dbReference type="Gene3D" id="3.40.630.10">
    <property type="entry name" value="Zn peptidases"/>
    <property type="match status" value="1"/>
</dbReference>
<keyword evidence="2" id="KW-0479">Metal-binding</keyword>
<evidence type="ECO:0000313" key="7">
    <source>
        <dbReference type="Proteomes" id="UP001596417"/>
    </source>
</evidence>
<evidence type="ECO:0000256" key="2">
    <source>
        <dbReference type="ARBA" id="ARBA00022723"/>
    </source>
</evidence>
<organism evidence="6 7">
    <name type="scientific">Halocatena marina</name>
    <dbReference type="NCBI Taxonomy" id="2934937"/>
    <lineage>
        <taxon>Archaea</taxon>
        <taxon>Methanobacteriati</taxon>
        <taxon>Methanobacteriota</taxon>
        <taxon>Stenosarchaea group</taxon>
        <taxon>Halobacteria</taxon>
        <taxon>Halobacteriales</taxon>
        <taxon>Natronomonadaceae</taxon>
        <taxon>Halocatena</taxon>
    </lineage>
</organism>